<sequence length="166" mass="18158">MVLVVGSVLSGVAIYRHSHLTDEPLSFSNSGAYVPDAEDASKVKAVAEQYALRMDNLDSADISGYVKRVGELLTTKYRTDFVKVEPLLVAAYAKEKFTTQGFVRATGIVTEDADSATVLVVHDKVKTPTTGQPEATAYRWTVELRKVDGDWLVDNFDDPDDNPEGS</sequence>
<dbReference type="AlphaFoldDB" id="A0A3N0CCF9"/>
<dbReference type="GO" id="GO:0016020">
    <property type="term" value="C:membrane"/>
    <property type="evidence" value="ECO:0007669"/>
    <property type="project" value="UniProtKB-SubCell"/>
</dbReference>
<evidence type="ECO:0000313" key="3">
    <source>
        <dbReference type="EMBL" id="RNL61132.1"/>
    </source>
</evidence>
<dbReference type="PANTHER" id="PTHR37042">
    <property type="entry name" value="OUTER MEMBRANE PROTEIN RV1973"/>
    <property type="match status" value="1"/>
</dbReference>
<evidence type="ECO:0000313" key="4">
    <source>
        <dbReference type="Proteomes" id="UP000267128"/>
    </source>
</evidence>
<proteinExistence type="predicted"/>
<dbReference type="PANTHER" id="PTHR37042:SF4">
    <property type="entry name" value="OUTER MEMBRANE PROTEIN RV1973"/>
    <property type="match status" value="1"/>
</dbReference>
<keyword evidence="4" id="KW-1185">Reference proteome</keyword>
<dbReference type="EMBL" id="RJSE01000008">
    <property type="protein sequence ID" value="RNL61132.1"/>
    <property type="molecule type" value="Genomic_DNA"/>
</dbReference>
<evidence type="ECO:0000256" key="1">
    <source>
        <dbReference type="ARBA" id="ARBA00004370"/>
    </source>
</evidence>
<gene>
    <name evidence="3" type="ORF">EFK50_17320</name>
</gene>
<name>A0A3N0CCF9_9ACTN</name>
<evidence type="ECO:0008006" key="5">
    <source>
        <dbReference type="Google" id="ProtNLM"/>
    </source>
</evidence>
<keyword evidence="2" id="KW-0472">Membrane</keyword>
<accession>A0A3N0CCF9</accession>
<organism evidence="3 4">
    <name type="scientific">Nocardioides marmoriginsengisoli</name>
    <dbReference type="NCBI Taxonomy" id="661483"/>
    <lineage>
        <taxon>Bacteria</taxon>
        <taxon>Bacillati</taxon>
        <taxon>Actinomycetota</taxon>
        <taxon>Actinomycetes</taxon>
        <taxon>Propionibacteriales</taxon>
        <taxon>Nocardioidaceae</taxon>
        <taxon>Nocardioides</taxon>
    </lineage>
</organism>
<comment type="subcellular location">
    <subcellularLocation>
        <location evidence="1">Membrane</location>
    </subcellularLocation>
</comment>
<comment type="caution">
    <text evidence="3">The sequence shown here is derived from an EMBL/GenBank/DDBJ whole genome shotgun (WGS) entry which is preliminary data.</text>
</comment>
<evidence type="ECO:0000256" key="2">
    <source>
        <dbReference type="ARBA" id="ARBA00023136"/>
    </source>
</evidence>
<protein>
    <recommendedName>
        <fullName evidence="5">Mce-associated membrane protein</fullName>
    </recommendedName>
</protein>
<reference evidence="3 4" key="1">
    <citation type="submission" date="2018-11" db="EMBL/GenBank/DDBJ databases">
        <authorList>
            <person name="Li F."/>
        </authorList>
    </citation>
    <scope>NUCLEOTIDE SEQUENCE [LARGE SCALE GENOMIC DNA]</scope>
    <source>
        <strain evidence="3 4">Gsoil 097</strain>
    </source>
</reference>
<dbReference type="Proteomes" id="UP000267128">
    <property type="component" value="Unassembled WGS sequence"/>
</dbReference>